<comment type="similarity">
    <text evidence="1">Belongs to the UPF0398 family.</text>
</comment>
<dbReference type="Proteomes" id="UP000581688">
    <property type="component" value="Unassembled WGS sequence"/>
</dbReference>
<dbReference type="SUPFAM" id="SSF102405">
    <property type="entry name" value="MCP/YpsA-like"/>
    <property type="match status" value="1"/>
</dbReference>
<dbReference type="HAMAP" id="MF_01575">
    <property type="entry name" value="UPF0398"/>
    <property type="match status" value="1"/>
</dbReference>
<protein>
    <recommendedName>
        <fullName evidence="1">UPF0398 protein HNQ94_000695</fullName>
    </recommendedName>
</protein>
<dbReference type="PIRSF" id="PIRSF021290">
    <property type="entry name" value="DUF1273"/>
    <property type="match status" value="1"/>
</dbReference>
<dbReference type="PANTHER" id="PTHR38440:SF1">
    <property type="entry name" value="UPF0398 PROTEIN SPR0331"/>
    <property type="match status" value="1"/>
</dbReference>
<evidence type="ECO:0000313" key="3">
    <source>
        <dbReference type="Proteomes" id="UP000581688"/>
    </source>
</evidence>
<proteinExistence type="inferred from homology"/>
<reference evidence="2 3" key="1">
    <citation type="submission" date="2020-08" db="EMBL/GenBank/DDBJ databases">
        <title>Genomic Encyclopedia of Type Strains, Phase IV (KMG-IV): sequencing the most valuable type-strain genomes for metagenomic binning, comparative biology and taxonomic classification.</title>
        <authorList>
            <person name="Goeker M."/>
        </authorList>
    </citation>
    <scope>NUCLEOTIDE SEQUENCE [LARGE SCALE GENOMIC DNA]</scope>
    <source>
        <strain evidence="2 3">DSM 19612</strain>
    </source>
</reference>
<dbReference type="InterPro" id="IPR010697">
    <property type="entry name" value="YspA"/>
</dbReference>
<dbReference type="EMBL" id="JACHGH010000002">
    <property type="protein sequence ID" value="MBB6452250.1"/>
    <property type="molecule type" value="Genomic_DNA"/>
</dbReference>
<dbReference type="PANTHER" id="PTHR38440">
    <property type="entry name" value="UPF0398 PROTEIN YPSA"/>
    <property type="match status" value="1"/>
</dbReference>
<dbReference type="Gene3D" id="3.40.50.450">
    <property type="match status" value="1"/>
</dbReference>
<organism evidence="2 3">
    <name type="scientific">Salirhabdus euzebyi</name>
    <dbReference type="NCBI Taxonomy" id="394506"/>
    <lineage>
        <taxon>Bacteria</taxon>
        <taxon>Bacillati</taxon>
        <taxon>Bacillota</taxon>
        <taxon>Bacilli</taxon>
        <taxon>Bacillales</taxon>
        <taxon>Bacillaceae</taxon>
        <taxon>Salirhabdus</taxon>
    </lineage>
</organism>
<dbReference type="AlphaFoldDB" id="A0A841PTX3"/>
<evidence type="ECO:0000313" key="2">
    <source>
        <dbReference type="EMBL" id="MBB6452250.1"/>
    </source>
</evidence>
<dbReference type="Pfam" id="PF06908">
    <property type="entry name" value="YpsA"/>
    <property type="match status" value="1"/>
</dbReference>
<sequence>MNVLTITGYKPMELGIFNSNDKRIPYIKETIKRRLLPLIEDGIEWILISGQAGVELWAAEVVLELQLEYDIKLAVIPPFTNQEQRWKEDLQLVYQEIVEQADFYEPLVKKEYEGPHQFKIKDKWLIQKSDACLILYEPENEGTPKFFLEEVKRQNKPNFQLFYITSFDLDDTFRDMELNSSNFIE</sequence>
<accession>A0A841PTX3</accession>
<comment type="caution">
    <text evidence="2">The sequence shown here is derived from an EMBL/GenBank/DDBJ whole genome shotgun (WGS) entry which is preliminary data.</text>
</comment>
<dbReference type="RefSeq" id="WP_174495072.1">
    <property type="nucleotide sequence ID" value="NZ_CADDWK010000002.1"/>
</dbReference>
<gene>
    <name evidence="2" type="ORF">HNQ94_000695</name>
</gene>
<name>A0A841PTX3_9BACI</name>
<dbReference type="NCBIfam" id="NF010181">
    <property type="entry name" value="PRK13660.1"/>
    <property type="match status" value="1"/>
</dbReference>
<evidence type="ECO:0000256" key="1">
    <source>
        <dbReference type="HAMAP-Rule" id="MF_01575"/>
    </source>
</evidence>
<keyword evidence="3" id="KW-1185">Reference proteome</keyword>